<reference evidence="7" key="1">
    <citation type="submission" date="2018-02" db="EMBL/GenBank/DDBJ databases">
        <authorList>
            <person name="Hausmann B."/>
        </authorList>
    </citation>
    <scope>NUCLEOTIDE SEQUENCE [LARGE SCALE GENOMIC DNA]</scope>
    <source>
        <strain evidence="7">Peat soil MAG SbA1</strain>
    </source>
</reference>
<dbReference type="GO" id="GO:0006355">
    <property type="term" value="P:regulation of DNA-templated transcription"/>
    <property type="evidence" value="ECO:0007669"/>
    <property type="project" value="InterPro"/>
</dbReference>
<dbReference type="SUPFAM" id="SSF46894">
    <property type="entry name" value="C-terminal effector domain of the bipartite response regulators"/>
    <property type="match status" value="1"/>
</dbReference>
<dbReference type="Gene3D" id="1.10.10.10">
    <property type="entry name" value="Winged helix-like DNA-binding domain superfamily/Winged helix DNA-binding domain"/>
    <property type="match status" value="1"/>
</dbReference>
<dbReference type="GO" id="GO:0003677">
    <property type="term" value="F:DNA binding"/>
    <property type="evidence" value="ECO:0007669"/>
    <property type="project" value="UniProtKB-KW"/>
</dbReference>
<feature type="domain" description="HTH luxR-type" evidence="4">
    <location>
        <begin position="149"/>
        <end position="214"/>
    </location>
</feature>
<evidence type="ECO:0000259" key="5">
    <source>
        <dbReference type="PROSITE" id="PS50110"/>
    </source>
</evidence>
<feature type="region of interest" description="Disordered" evidence="3">
    <location>
        <begin position="317"/>
        <end position="336"/>
    </location>
</feature>
<dbReference type="EMBL" id="OMOD01000122">
    <property type="protein sequence ID" value="SPF40153.1"/>
    <property type="molecule type" value="Genomic_DNA"/>
</dbReference>
<dbReference type="InterPro" id="IPR016032">
    <property type="entry name" value="Sig_transdc_resp-reg_C-effctor"/>
</dbReference>
<dbReference type="Gene3D" id="3.40.50.2300">
    <property type="match status" value="1"/>
</dbReference>
<accession>A0A2U3KKH4</accession>
<dbReference type="PROSITE" id="PS00622">
    <property type="entry name" value="HTH_LUXR_1"/>
    <property type="match status" value="1"/>
</dbReference>
<name>A0A2U3KKH4_9BACT</name>
<keyword evidence="1" id="KW-0238">DNA-binding</keyword>
<dbReference type="CDD" id="cd06170">
    <property type="entry name" value="LuxR_C_like"/>
    <property type="match status" value="1"/>
</dbReference>
<dbReference type="Gene3D" id="1.25.40.10">
    <property type="entry name" value="Tetratricopeptide repeat domain"/>
    <property type="match status" value="1"/>
</dbReference>
<dbReference type="InterPro" id="IPR011006">
    <property type="entry name" value="CheY-like_superfamily"/>
</dbReference>
<dbReference type="Pfam" id="PF00072">
    <property type="entry name" value="Response_reg"/>
    <property type="match status" value="1"/>
</dbReference>
<dbReference type="SMART" id="SM00421">
    <property type="entry name" value="HTH_LUXR"/>
    <property type="match status" value="1"/>
</dbReference>
<dbReference type="PANTHER" id="PTHR43214">
    <property type="entry name" value="TWO-COMPONENT RESPONSE REGULATOR"/>
    <property type="match status" value="1"/>
</dbReference>
<dbReference type="InterPro" id="IPR036388">
    <property type="entry name" value="WH-like_DNA-bd_sf"/>
</dbReference>
<organism evidence="6 7">
    <name type="scientific">Candidatus Sulfotelmatobacter kueseliae</name>
    <dbReference type="NCBI Taxonomy" id="2042962"/>
    <lineage>
        <taxon>Bacteria</taxon>
        <taxon>Pseudomonadati</taxon>
        <taxon>Acidobacteriota</taxon>
        <taxon>Terriglobia</taxon>
        <taxon>Terriglobales</taxon>
        <taxon>Candidatus Korobacteraceae</taxon>
        <taxon>Candidatus Sulfotelmatobacter</taxon>
    </lineage>
</organism>
<dbReference type="SUPFAM" id="SSF81901">
    <property type="entry name" value="HCP-like"/>
    <property type="match status" value="1"/>
</dbReference>
<dbReference type="Pfam" id="PF00196">
    <property type="entry name" value="GerE"/>
    <property type="match status" value="1"/>
</dbReference>
<sequence length="336" mass="36819">MIRVLVADNSRIHTHLLAEALQRDKALEVVPFESNSSGLVAAIKVEKIDVLVINSSLDEQPGRGFEILQEARGQQLKVRVVMLLDSSRSEAVVQAFRAGATGIYSKHQPVEMLGKCVRCVYQGQIWADNEQLAVALGALASAPTLRAVDARGLNLLTEREMQVVRCLAQGLTNREIAARLHLSQHTIKNYLFRIFDKLGVSSRVELLFLTMKMNNGGAEQTSLPALAETAEGEGALSPDESVLLRKAAEAGLPAAQLALAQWYVTRKSSPNDLVQAYMWYLVAMERASQARGLLTKVMTPQQIDEAQQNASLRLARMKQTSASTPEPAAVKRIPLK</sequence>
<dbReference type="InterPro" id="IPR001789">
    <property type="entry name" value="Sig_transdc_resp-reg_receiver"/>
</dbReference>
<gene>
    <name evidence="6" type="ORF">SBA1_30004</name>
</gene>
<evidence type="ECO:0008006" key="8">
    <source>
        <dbReference type="Google" id="ProtNLM"/>
    </source>
</evidence>
<dbReference type="OrthoDB" id="7053960at2"/>
<dbReference type="PROSITE" id="PS50110">
    <property type="entry name" value="RESPONSE_REGULATORY"/>
    <property type="match status" value="1"/>
</dbReference>
<dbReference type="InterPro" id="IPR000792">
    <property type="entry name" value="Tscrpt_reg_LuxR_C"/>
</dbReference>
<dbReference type="InterPro" id="IPR039420">
    <property type="entry name" value="WalR-like"/>
</dbReference>
<evidence type="ECO:0000259" key="4">
    <source>
        <dbReference type="PROSITE" id="PS50043"/>
    </source>
</evidence>
<comment type="caution">
    <text evidence="2">Lacks conserved residue(s) required for the propagation of feature annotation.</text>
</comment>
<evidence type="ECO:0000256" key="3">
    <source>
        <dbReference type="SAM" id="MobiDB-lite"/>
    </source>
</evidence>
<dbReference type="PROSITE" id="PS50043">
    <property type="entry name" value="HTH_LUXR_2"/>
    <property type="match status" value="1"/>
</dbReference>
<proteinExistence type="predicted"/>
<dbReference type="AlphaFoldDB" id="A0A2U3KKH4"/>
<dbReference type="CDD" id="cd00156">
    <property type="entry name" value="REC"/>
    <property type="match status" value="1"/>
</dbReference>
<dbReference type="SMART" id="SM00448">
    <property type="entry name" value="REC"/>
    <property type="match status" value="1"/>
</dbReference>
<dbReference type="Proteomes" id="UP000238701">
    <property type="component" value="Unassembled WGS sequence"/>
</dbReference>
<evidence type="ECO:0000313" key="7">
    <source>
        <dbReference type="Proteomes" id="UP000238701"/>
    </source>
</evidence>
<dbReference type="InterPro" id="IPR011990">
    <property type="entry name" value="TPR-like_helical_dom_sf"/>
</dbReference>
<dbReference type="GO" id="GO:0000160">
    <property type="term" value="P:phosphorelay signal transduction system"/>
    <property type="evidence" value="ECO:0007669"/>
    <property type="project" value="InterPro"/>
</dbReference>
<dbReference type="PRINTS" id="PR00038">
    <property type="entry name" value="HTHLUXR"/>
</dbReference>
<protein>
    <recommendedName>
        <fullName evidence="8">Two component transcriptional regulator, LuxR family</fullName>
    </recommendedName>
</protein>
<feature type="domain" description="Response regulatory" evidence="5">
    <location>
        <begin position="3"/>
        <end position="121"/>
    </location>
</feature>
<evidence type="ECO:0000256" key="1">
    <source>
        <dbReference type="ARBA" id="ARBA00023125"/>
    </source>
</evidence>
<evidence type="ECO:0000256" key="2">
    <source>
        <dbReference type="PROSITE-ProRule" id="PRU00169"/>
    </source>
</evidence>
<evidence type="ECO:0000313" key="6">
    <source>
        <dbReference type="EMBL" id="SPF40153.1"/>
    </source>
</evidence>
<dbReference type="SUPFAM" id="SSF52172">
    <property type="entry name" value="CheY-like"/>
    <property type="match status" value="1"/>
</dbReference>